<accession>A0A811NSG5</accession>
<gene>
    <name evidence="6" type="ORF">NCGR_LOCUS20509</name>
</gene>
<dbReference type="Pfam" id="PF00675">
    <property type="entry name" value="Peptidase_M16"/>
    <property type="match status" value="1"/>
</dbReference>
<dbReference type="GO" id="GO:0046872">
    <property type="term" value="F:metal ion binding"/>
    <property type="evidence" value="ECO:0007669"/>
    <property type="project" value="InterPro"/>
</dbReference>
<dbReference type="InterPro" id="IPR011765">
    <property type="entry name" value="Pept_M16_N"/>
</dbReference>
<dbReference type="InterPro" id="IPR011249">
    <property type="entry name" value="Metalloenz_LuxS/M16"/>
</dbReference>
<dbReference type="FunFam" id="3.30.830.10:FF:000001">
    <property type="entry name" value="Mitochondrial-processing peptidase subunit beta, mitochondrial"/>
    <property type="match status" value="1"/>
</dbReference>
<keyword evidence="7" id="KW-1185">Reference proteome</keyword>
<feature type="domain" description="Peptidase M16 N-terminal" evidence="4">
    <location>
        <begin position="79"/>
        <end position="195"/>
    </location>
</feature>
<dbReference type="PANTHER" id="PTHR11851:SF196">
    <property type="entry name" value="MITOCHONDRIAL-PROCESSING PEPTIDASE SUBUNIT BETA MITOCHONDRIAL"/>
    <property type="match status" value="1"/>
</dbReference>
<dbReference type="GO" id="GO:0004222">
    <property type="term" value="F:metalloendopeptidase activity"/>
    <property type="evidence" value="ECO:0007669"/>
    <property type="project" value="InterPro"/>
</dbReference>
<evidence type="ECO:0000259" key="4">
    <source>
        <dbReference type="Pfam" id="PF00675"/>
    </source>
</evidence>
<organism evidence="6 7">
    <name type="scientific">Miscanthus lutarioriparius</name>
    <dbReference type="NCBI Taxonomy" id="422564"/>
    <lineage>
        <taxon>Eukaryota</taxon>
        <taxon>Viridiplantae</taxon>
        <taxon>Streptophyta</taxon>
        <taxon>Embryophyta</taxon>
        <taxon>Tracheophyta</taxon>
        <taxon>Spermatophyta</taxon>
        <taxon>Magnoliopsida</taxon>
        <taxon>Liliopsida</taxon>
        <taxon>Poales</taxon>
        <taxon>Poaceae</taxon>
        <taxon>PACMAD clade</taxon>
        <taxon>Panicoideae</taxon>
        <taxon>Andropogonodae</taxon>
        <taxon>Andropogoneae</taxon>
        <taxon>Saccharinae</taxon>
        <taxon>Miscanthus</taxon>
    </lineage>
</organism>
<evidence type="ECO:0000256" key="3">
    <source>
        <dbReference type="RuleBase" id="RU004447"/>
    </source>
</evidence>
<dbReference type="PANTHER" id="PTHR11851">
    <property type="entry name" value="METALLOPROTEASE"/>
    <property type="match status" value="1"/>
</dbReference>
<dbReference type="InterPro" id="IPR001431">
    <property type="entry name" value="Pept_M16_Zn_BS"/>
</dbReference>
<name>A0A811NSG5_9POAL</name>
<proteinExistence type="inferred from homology"/>
<evidence type="ECO:0000313" key="7">
    <source>
        <dbReference type="Proteomes" id="UP000604825"/>
    </source>
</evidence>
<evidence type="ECO:0000259" key="5">
    <source>
        <dbReference type="Pfam" id="PF05193"/>
    </source>
</evidence>
<dbReference type="Pfam" id="PF05193">
    <property type="entry name" value="Peptidase_M16_C"/>
    <property type="match status" value="1"/>
</dbReference>
<comment type="subcellular location">
    <subcellularLocation>
        <location evidence="1">Mitochondrion</location>
    </subcellularLocation>
</comment>
<evidence type="ECO:0000256" key="2">
    <source>
        <dbReference type="ARBA" id="ARBA00023128"/>
    </source>
</evidence>
<dbReference type="PROSITE" id="PS00143">
    <property type="entry name" value="INSULINASE"/>
    <property type="match status" value="1"/>
</dbReference>
<evidence type="ECO:0000256" key="1">
    <source>
        <dbReference type="ARBA" id="ARBA00004173"/>
    </source>
</evidence>
<feature type="domain" description="Peptidase M16 C-terminal" evidence="5">
    <location>
        <begin position="270"/>
        <end position="456"/>
    </location>
</feature>
<evidence type="ECO:0000313" key="6">
    <source>
        <dbReference type="EMBL" id="CAD6230110.1"/>
    </source>
</evidence>
<dbReference type="InterPro" id="IPR007863">
    <property type="entry name" value="Peptidase_M16_C"/>
</dbReference>
<reference evidence="6" key="1">
    <citation type="submission" date="2020-10" db="EMBL/GenBank/DDBJ databases">
        <authorList>
            <person name="Han B."/>
            <person name="Lu T."/>
            <person name="Zhao Q."/>
            <person name="Huang X."/>
            <person name="Zhao Y."/>
        </authorList>
    </citation>
    <scope>NUCLEOTIDE SEQUENCE</scope>
</reference>
<dbReference type="AlphaFoldDB" id="A0A811NSG5"/>
<comment type="similarity">
    <text evidence="3">Belongs to the peptidase M16 family.</text>
</comment>
<dbReference type="EMBL" id="CAJGYO010000005">
    <property type="protein sequence ID" value="CAD6230110.1"/>
    <property type="molecule type" value="Genomic_DNA"/>
</dbReference>
<dbReference type="GO" id="GO:0006508">
    <property type="term" value="P:proteolysis"/>
    <property type="evidence" value="ECO:0007669"/>
    <property type="project" value="InterPro"/>
</dbReference>
<keyword evidence="2" id="KW-0496">Mitochondrion</keyword>
<dbReference type="OrthoDB" id="10251424at2759"/>
<dbReference type="GO" id="GO:0005739">
    <property type="term" value="C:mitochondrion"/>
    <property type="evidence" value="ECO:0007669"/>
    <property type="project" value="UniProtKB-SubCell"/>
</dbReference>
<dbReference type="FunFam" id="3.30.830.10:FF:000219">
    <property type="entry name" value="Os01g0711100 protein"/>
    <property type="match status" value="1"/>
</dbReference>
<dbReference type="SUPFAM" id="SSF63411">
    <property type="entry name" value="LuxS/MPP-like metallohydrolase"/>
    <property type="match status" value="3"/>
</dbReference>
<dbReference type="Gene3D" id="3.30.830.10">
    <property type="entry name" value="Metalloenzyme, LuxS/M16 peptidase-like"/>
    <property type="match status" value="2"/>
</dbReference>
<evidence type="ECO:0008006" key="8">
    <source>
        <dbReference type="Google" id="ProtNLM"/>
    </source>
</evidence>
<protein>
    <recommendedName>
        <fullName evidence="8">Mitochondrial processing peptidase</fullName>
    </recommendedName>
</protein>
<comment type="caution">
    <text evidence="6">The sequence shown here is derived from an EMBL/GenBank/DDBJ whole genome shotgun (WGS) entry which is preliminary data.</text>
</comment>
<dbReference type="Proteomes" id="UP000604825">
    <property type="component" value="Unassembled WGS sequence"/>
</dbReference>
<sequence>MAALASAARSRRRLLPYLNRLLHSASTTAVSPSPSTSRFLRHASPVPCTPDHSPYLRFPAARVSTLPSGLRVVTQAYPAATRMASVGVWVDAGSRFELPGTNGTAHFLEHMAFKGTRRRPNAQALEVEIEDMGARLNAYTSREQTTFFADVQARHVPAALDVLSDILQHPRFPEKAIQRERGVILREMEEVSLFHEFAVLYLSGPSDLDSLLYYLRVLNSILVALLIGHTIVIKVQGMMEEVIFDHLHAAAFQGHPLGDTILGPEENIRSISKKDLEQYISTHYTCPRMVVSAAGSVSHDEVVDQVKELFTEFSTDPTTADQLVEANPAIFTGSEVRVENAELPLAHVAIAFKGSSWTDPSSIPLMVIQSILGSWYRSIGVGNCSGSSLARGISNANLAESLMAFNTNYRDTGIFGIYTTAQPDTLHDLSRLIMAEFRRLASQVSETEVARARNQLKSALLLHIDGSTAVSENNGRQMLTYGRVMPFLELFARIDAVDCATVMETAKEYIIDKDVALAGVGQLTNLPELSWFRSETCSDDDFTRRIFFGNAK</sequence>
<dbReference type="InterPro" id="IPR050361">
    <property type="entry name" value="MPP/UQCRC_Complex"/>
</dbReference>